<organism evidence="2 3">
    <name type="scientific">Anaerocolumna xylanovorans DSM 12503</name>
    <dbReference type="NCBI Taxonomy" id="1121345"/>
    <lineage>
        <taxon>Bacteria</taxon>
        <taxon>Bacillati</taxon>
        <taxon>Bacillota</taxon>
        <taxon>Clostridia</taxon>
        <taxon>Lachnospirales</taxon>
        <taxon>Lachnospiraceae</taxon>
        <taxon>Anaerocolumna</taxon>
    </lineage>
</organism>
<evidence type="ECO:0000313" key="3">
    <source>
        <dbReference type="Proteomes" id="UP000184612"/>
    </source>
</evidence>
<protein>
    <recommendedName>
        <fullName evidence="4">Sigma-70, region 4</fullName>
    </recommendedName>
</protein>
<keyword evidence="1" id="KW-0175">Coiled coil</keyword>
<name>A0A1M7YBU9_9FIRM</name>
<dbReference type="Proteomes" id="UP000184612">
    <property type="component" value="Unassembled WGS sequence"/>
</dbReference>
<dbReference type="RefSeq" id="WP_073589270.1">
    <property type="nucleotide sequence ID" value="NZ_FRFD01000007.1"/>
</dbReference>
<reference evidence="2 3" key="1">
    <citation type="submission" date="2016-12" db="EMBL/GenBank/DDBJ databases">
        <authorList>
            <person name="Song W.-J."/>
            <person name="Kurnit D.M."/>
        </authorList>
    </citation>
    <scope>NUCLEOTIDE SEQUENCE [LARGE SCALE GENOMIC DNA]</scope>
    <source>
        <strain evidence="2 3">DSM 12503</strain>
    </source>
</reference>
<dbReference type="OrthoDB" id="1956501at2"/>
<keyword evidence="3" id="KW-1185">Reference proteome</keyword>
<gene>
    <name evidence="2" type="ORF">SAMN02745217_02584</name>
</gene>
<evidence type="ECO:0000256" key="1">
    <source>
        <dbReference type="SAM" id="Coils"/>
    </source>
</evidence>
<dbReference type="EMBL" id="FRFD01000007">
    <property type="protein sequence ID" value="SHO50093.1"/>
    <property type="molecule type" value="Genomic_DNA"/>
</dbReference>
<evidence type="ECO:0000313" key="2">
    <source>
        <dbReference type="EMBL" id="SHO50093.1"/>
    </source>
</evidence>
<dbReference type="AlphaFoldDB" id="A0A1M7YBU9"/>
<sequence>MIAKPSNDREERNLFTEIDLQIMLCSEKIKNHRRSIQKAKKMCGWYGPNEVGGLDYSRDSAPGVHISFLEGLEMMKLDEERIRTLTEERKELRRSKRQIQKIYENLTGYEAQIYLNRVILKMTQAKTADKMSLSVRQVQRIESDMKDKGLM</sequence>
<feature type="coiled-coil region" evidence="1">
    <location>
        <begin position="75"/>
        <end position="112"/>
    </location>
</feature>
<proteinExistence type="predicted"/>
<accession>A0A1M7YBU9</accession>
<dbReference type="STRING" id="1121345.SAMN02745217_02584"/>
<evidence type="ECO:0008006" key="4">
    <source>
        <dbReference type="Google" id="ProtNLM"/>
    </source>
</evidence>